<organism evidence="1 2">
    <name type="scientific">Leeuwenhoekiella parthenopeia</name>
    <dbReference type="NCBI Taxonomy" id="2890320"/>
    <lineage>
        <taxon>Bacteria</taxon>
        <taxon>Pseudomonadati</taxon>
        <taxon>Bacteroidota</taxon>
        <taxon>Flavobacteriia</taxon>
        <taxon>Flavobacteriales</taxon>
        <taxon>Flavobacteriaceae</taxon>
        <taxon>Leeuwenhoekiella</taxon>
    </lineage>
</organism>
<gene>
    <name evidence="1" type="ORF">LLW17_03750</name>
</gene>
<evidence type="ECO:0000313" key="2">
    <source>
        <dbReference type="Proteomes" id="UP001197770"/>
    </source>
</evidence>
<proteinExistence type="predicted"/>
<comment type="caution">
    <text evidence="1">The sequence shown here is derived from an EMBL/GenBank/DDBJ whole genome shotgun (WGS) entry which is preliminary data.</text>
</comment>
<dbReference type="RefSeq" id="WP_228228926.1">
    <property type="nucleotide sequence ID" value="NZ_JAJGMW010000003.1"/>
</dbReference>
<protein>
    <submittedName>
        <fullName evidence="1">Nicotinic acid mononucleotide adenyltransferase</fullName>
    </submittedName>
</protein>
<sequence>MKAIQLLGGLALFLGVFTSCVSDVYIEDEIIEPAVPLSVVLSDYELWYVDINQTQGNGNIPFMEKAFTLSFLSGDVWANNNLAGIGNQGAGYGIEVGYYDIFDYDLDISHDIDGFYSFEVIQVNRNTIELYHRPTQTSFFLKGYQRSNFDYDRIFYDNIHFFLQEYAAWEKIYTSASGVSNEFDAENFLSFYPANGGGNFQSSQDVRGTSVNNLYWDYTGIYDVQNVAGNALLKTLTLDYDYFENEFFELSILDDSTISLYHPASGSEYRFRGKGYITYKTPEEGKSRLKQAVIEQSIKQLQTAKSKSK</sequence>
<dbReference type="Proteomes" id="UP001197770">
    <property type="component" value="Unassembled WGS sequence"/>
</dbReference>
<name>A0ABS8GTD8_9FLAO</name>
<dbReference type="EMBL" id="JAJGMW010000003">
    <property type="protein sequence ID" value="MCC4211823.1"/>
    <property type="molecule type" value="Genomic_DNA"/>
</dbReference>
<dbReference type="PROSITE" id="PS51257">
    <property type="entry name" value="PROKAR_LIPOPROTEIN"/>
    <property type="match status" value="1"/>
</dbReference>
<evidence type="ECO:0000313" key="1">
    <source>
        <dbReference type="EMBL" id="MCC4211823.1"/>
    </source>
</evidence>
<reference evidence="1 2" key="1">
    <citation type="submission" date="2021-11" db="EMBL/GenBank/DDBJ databases">
        <title>Seasonal and diel survey of microbial diversity of the Tyrrhenian coast.</title>
        <authorList>
            <person name="Gattoni G."/>
            <person name="Corral P."/>
        </authorList>
    </citation>
    <scope>NUCLEOTIDE SEQUENCE [LARGE SCALE GENOMIC DNA]</scope>
    <source>
        <strain evidence="1 2">Mr9</strain>
    </source>
</reference>
<keyword evidence="2" id="KW-1185">Reference proteome</keyword>
<accession>A0ABS8GTD8</accession>